<dbReference type="AlphaFoldDB" id="A0A9P6W2F8"/>
<dbReference type="Gene3D" id="3.30.470.10">
    <property type="match status" value="1"/>
</dbReference>
<evidence type="ECO:0000313" key="2">
    <source>
        <dbReference type="Proteomes" id="UP000777482"/>
    </source>
</evidence>
<dbReference type="Gene3D" id="3.20.10.10">
    <property type="entry name" value="D-amino Acid Aminotransferase, subunit A, domain 2"/>
    <property type="match status" value="1"/>
</dbReference>
<dbReference type="InterPro" id="IPR043131">
    <property type="entry name" value="BCAT-like_N"/>
</dbReference>
<proteinExistence type="predicted"/>
<gene>
    <name evidence="1" type="ORF">C6P46_003756</name>
</gene>
<accession>A0A9P6W2F8</accession>
<reference evidence="1 2" key="1">
    <citation type="submission" date="2020-11" db="EMBL/GenBank/DDBJ databases">
        <title>Kefir isolates.</title>
        <authorList>
            <person name="Marcisauskas S."/>
            <person name="Kim Y."/>
            <person name="Blasche S."/>
        </authorList>
    </citation>
    <scope>NUCLEOTIDE SEQUENCE [LARGE SCALE GENOMIC DNA]</scope>
    <source>
        <strain evidence="1 2">KR</strain>
    </source>
</reference>
<comment type="caution">
    <text evidence="1">The sequence shown here is derived from an EMBL/GenBank/DDBJ whole genome shotgun (WGS) entry which is preliminary data.</text>
</comment>
<sequence>MATADSSFQLMTALVYRADSPADPFPLLARHFTRLRRAHAALAEERPDCWCASRSMPNDDAMLAALQEAVARVQGEGMKGDLRIRLTVKGDGQPKVEAFPLAPMPSYPVRLVLDDRPTSYSDPFLRCKTTQRRVYDDARARHGATLHPSEDLAGPPFDTVLFNPALEITETTISNIAFRFDSAKEKPFTTPKADCGLLEGVMRAELLERGELVEEVVTLAEVKEAAEVSNLLLKDPLAYIAD</sequence>
<dbReference type="OrthoDB" id="64220at2759"/>
<protein>
    <recommendedName>
        <fullName evidence="3">D-aminoacid aminotransferase-like PLP-dependent enzyme</fullName>
    </recommendedName>
</protein>
<dbReference type="Proteomes" id="UP000777482">
    <property type="component" value="Unassembled WGS sequence"/>
</dbReference>
<dbReference type="InterPro" id="IPR043132">
    <property type="entry name" value="BCAT-like_C"/>
</dbReference>
<evidence type="ECO:0000313" key="1">
    <source>
        <dbReference type="EMBL" id="KAG0661865.1"/>
    </source>
</evidence>
<organism evidence="1 2">
    <name type="scientific">Rhodotorula mucilaginosa</name>
    <name type="common">Yeast</name>
    <name type="synonym">Rhodotorula rubra</name>
    <dbReference type="NCBI Taxonomy" id="5537"/>
    <lineage>
        <taxon>Eukaryota</taxon>
        <taxon>Fungi</taxon>
        <taxon>Dikarya</taxon>
        <taxon>Basidiomycota</taxon>
        <taxon>Pucciniomycotina</taxon>
        <taxon>Microbotryomycetes</taxon>
        <taxon>Sporidiobolales</taxon>
        <taxon>Sporidiobolaceae</taxon>
        <taxon>Rhodotorula</taxon>
    </lineage>
</organism>
<dbReference type="InterPro" id="IPR001544">
    <property type="entry name" value="Aminotrans_IV"/>
</dbReference>
<dbReference type="GO" id="GO:0003824">
    <property type="term" value="F:catalytic activity"/>
    <property type="evidence" value="ECO:0007669"/>
    <property type="project" value="InterPro"/>
</dbReference>
<evidence type="ECO:0008006" key="3">
    <source>
        <dbReference type="Google" id="ProtNLM"/>
    </source>
</evidence>
<dbReference type="InterPro" id="IPR036038">
    <property type="entry name" value="Aminotransferase-like"/>
</dbReference>
<dbReference type="SUPFAM" id="SSF56752">
    <property type="entry name" value="D-aminoacid aminotransferase-like PLP-dependent enzymes"/>
    <property type="match status" value="1"/>
</dbReference>
<keyword evidence="2" id="KW-1185">Reference proteome</keyword>
<dbReference type="EMBL" id="PUHQ01000031">
    <property type="protein sequence ID" value="KAG0661865.1"/>
    <property type="molecule type" value="Genomic_DNA"/>
</dbReference>
<dbReference type="Pfam" id="PF01063">
    <property type="entry name" value="Aminotran_4"/>
    <property type="match status" value="1"/>
</dbReference>
<name>A0A9P6W2F8_RHOMI</name>